<sequence length="310" mass="34140">MVTYLVTGGAGFIGSHLCDELIKTSKVYVLDNLSTGFRSNLPKGVELIEGDICDYPLVEALMSKVDGCFHLAAMVSVPLCNEDVVKAHHTNLTGTLNILKSAYKLSNPKPVPVVFASSCAVYGNCRSLPIKETDEIIPISIYATTKLACEYYGRFINELYQLPFTALRLFNVYGPRQVLDSSYSGVISIFLNALLHDQPCVFFGSGKQSRDFIFVKDVVHFFIKAMLTSADKLRIYNVCTGRSTDIKSIAVLLSQILGKELKVDHQPPKIGDIMDSLGNPLLAEEELAISAQIPIELGLSNLVYDLKENF</sequence>
<dbReference type="PANTHER" id="PTHR43245:SF53">
    <property type="entry name" value="EPIMERASE-RELATED"/>
    <property type="match status" value="1"/>
</dbReference>
<dbReference type="EMBL" id="LNYO01000001">
    <property type="protein sequence ID" value="KTD39425.1"/>
    <property type="molecule type" value="Genomic_DNA"/>
</dbReference>
<dbReference type="Proteomes" id="UP000054725">
    <property type="component" value="Unassembled WGS sequence"/>
</dbReference>
<evidence type="ECO:0000259" key="1">
    <source>
        <dbReference type="Pfam" id="PF01370"/>
    </source>
</evidence>
<reference evidence="2 3" key="1">
    <citation type="submission" date="2015-11" db="EMBL/GenBank/DDBJ databases">
        <title>Genomic analysis of 38 Legionella species identifies large and diverse effector repertoires.</title>
        <authorList>
            <person name="Burstein D."/>
            <person name="Amaro F."/>
            <person name="Zusman T."/>
            <person name="Lifshitz Z."/>
            <person name="Cohen O."/>
            <person name="Gilbert J.A."/>
            <person name="Pupko T."/>
            <person name="Shuman H.A."/>
            <person name="Segal G."/>
        </authorList>
    </citation>
    <scope>NUCLEOTIDE SEQUENCE [LARGE SCALE GENOMIC DNA]</scope>
    <source>
        <strain evidence="2 3">ATCC 49506</strain>
    </source>
</reference>
<protein>
    <submittedName>
        <fullName evidence="2">NAD-dependent epimerase/dehydratase</fullName>
    </submittedName>
</protein>
<comment type="caution">
    <text evidence="2">The sequence shown here is derived from an EMBL/GenBank/DDBJ whole genome shotgun (WGS) entry which is preliminary data.</text>
</comment>
<dbReference type="AlphaFoldDB" id="A0A0W0X4E1"/>
<accession>A0A0W0X4E1</accession>
<dbReference type="STRING" id="45070.Lnau_0192"/>
<dbReference type="OrthoDB" id="9803010at2"/>
<proteinExistence type="predicted"/>
<evidence type="ECO:0000313" key="2">
    <source>
        <dbReference type="EMBL" id="KTD39425.1"/>
    </source>
</evidence>
<organism evidence="2 3">
    <name type="scientific">Legionella nautarum</name>
    <dbReference type="NCBI Taxonomy" id="45070"/>
    <lineage>
        <taxon>Bacteria</taxon>
        <taxon>Pseudomonadati</taxon>
        <taxon>Pseudomonadota</taxon>
        <taxon>Gammaproteobacteria</taxon>
        <taxon>Legionellales</taxon>
        <taxon>Legionellaceae</taxon>
        <taxon>Legionella</taxon>
    </lineage>
</organism>
<feature type="domain" description="NAD-dependent epimerase/dehydratase" evidence="1">
    <location>
        <begin position="5"/>
        <end position="239"/>
    </location>
</feature>
<dbReference type="RefSeq" id="WP_058503277.1">
    <property type="nucleotide sequence ID" value="NZ_CAAAIF010000002.1"/>
</dbReference>
<evidence type="ECO:0000313" key="3">
    <source>
        <dbReference type="Proteomes" id="UP000054725"/>
    </source>
</evidence>
<keyword evidence="3" id="KW-1185">Reference proteome</keyword>
<dbReference type="Gene3D" id="3.40.50.720">
    <property type="entry name" value="NAD(P)-binding Rossmann-like Domain"/>
    <property type="match status" value="1"/>
</dbReference>
<dbReference type="SUPFAM" id="SSF51735">
    <property type="entry name" value="NAD(P)-binding Rossmann-fold domains"/>
    <property type="match status" value="1"/>
</dbReference>
<dbReference type="InterPro" id="IPR050177">
    <property type="entry name" value="Lipid_A_modif_metabolic_enz"/>
</dbReference>
<dbReference type="PATRIC" id="fig|45070.6.peg.199"/>
<name>A0A0W0X4E1_9GAMM</name>
<gene>
    <name evidence="2" type="ORF">Lnau_0192</name>
</gene>
<dbReference type="Gene3D" id="3.90.25.10">
    <property type="entry name" value="UDP-galactose 4-epimerase, domain 1"/>
    <property type="match status" value="1"/>
</dbReference>
<dbReference type="InterPro" id="IPR036291">
    <property type="entry name" value="NAD(P)-bd_dom_sf"/>
</dbReference>
<dbReference type="Pfam" id="PF01370">
    <property type="entry name" value="Epimerase"/>
    <property type="match status" value="1"/>
</dbReference>
<dbReference type="InterPro" id="IPR001509">
    <property type="entry name" value="Epimerase_deHydtase"/>
</dbReference>
<dbReference type="PANTHER" id="PTHR43245">
    <property type="entry name" value="BIFUNCTIONAL POLYMYXIN RESISTANCE PROTEIN ARNA"/>
    <property type="match status" value="1"/>
</dbReference>